<name>A0ACD5H659_9PROT</name>
<keyword evidence="1" id="KW-0540">Nuclease</keyword>
<proteinExistence type="predicted"/>
<protein>
    <submittedName>
        <fullName evidence="1">3'-5' exonuclease</fullName>
    </submittedName>
</protein>
<keyword evidence="2" id="KW-1185">Reference proteome</keyword>
<evidence type="ECO:0000313" key="1">
    <source>
        <dbReference type="EMBL" id="XRI68881.1"/>
    </source>
</evidence>
<evidence type="ECO:0000313" key="2">
    <source>
        <dbReference type="Proteomes" id="UP000470022"/>
    </source>
</evidence>
<keyword evidence="1" id="KW-0378">Hydrolase</keyword>
<dbReference type="EMBL" id="CP127523">
    <property type="protein sequence ID" value="XRI68881.1"/>
    <property type="molecule type" value="Genomic_DNA"/>
</dbReference>
<accession>A0ACD5H659</accession>
<gene>
    <name evidence="1" type="ORF">GL267_014180</name>
</gene>
<reference evidence="1" key="1">
    <citation type="submission" date="2023-06" db="EMBL/GenBank/DDBJ databases">
        <title>Complete and circular genome of Acidithiobacillus ferrianus DSM 107098.</title>
        <authorList>
            <person name="Norris P.R."/>
            <person name="Falagan C."/>
            <person name="Moya-Beltran A."/>
            <person name="Castro M."/>
            <person name="Quatrini R."/>
            <person name="Johnson D.B."/>
        </authorList>
    </citation>
    <scope>NUCLEOTIDE SEQUENCE</scope>
    <source>
        <strain evidence="1">MG</strain>
    </source>
</reference>
<keyword evidence="1" id="KW-0269">Exonuclease</keyword>
<dbReference type="Proteomes" id="UP000470022">
    <property type="component" value="Chromosome"/>
</dbReference>
<organism evidence="1 2">
    <name type="scientific">Acidithiobacillus ferrianus</name>
    <dbReference type="NCBI Taxonomy" id="2678518"/>
    <lineage>
        <taxon>Bacteria</taxon>
        <taxon>Pseudomonadati</taxon>
        <taxon>Pseudomonadota</taxon>
        <taxon>Acidithiobacillia</taxon>
        <taxon>Acidithiobacillales</taxon>
        <taxon>Acidithiobacillaceae</taxon>
        <taxon>Acidithiobacillus</taxon>
    </lineage>
</organism>
<sequence length="205" mass="22209">MIRVFADTADETAAIAQWLQERVAEGMPPHEIGLFVRSNTEIDRARAATEAAALPFRVLDDQVETAVGYTSLCTMHLAKGLEFRAVAVLACDDEVIPLQARIASVADKADLEEVYNTERHLLYVACTRARDALLVSGIEPGSEFLDDLMSKVGTHGKPDFKGRAIPLSRLGVPGMAERLDIIGGSAQLPKRVADATGGWLTRISH</sequence>